<evidence type="ECO:0000256" key="4">
    <source>
        <dbReference type="SAM" id="Coils"/>
    </source>
</evidence>
<dbReference type="AlphaFoldDB" id="A0A9J7KPZ7"/>
<dbReference type="SUPFAM" id="SSF64593">
    <property type="entry name" value="Intermediate filament protein, coiled coil region"/>
    <property type="match status" value="2"/>
</dbReference>
<feature type="compositionally biased region" description="Basic and acidic residues" evidence="5">
    <location>
        <begin position="511"/>
        <end position="576"/>
    </location>
</feature>
<dbReference type="GO" id="GO:0005882">
    <property type="term" value="C:intermediate filament"/>
    <property type="evidence" value="ECO:0000318"/>
    <property type="project" value="GO_Central"/>
</dbReference>
<feature type="region of interest" description="Disordered" evidence="5">
    <location>
        <begin position="415"/>
        <end position="694"/>
    </location>
</feature>
<feature type="compositionally biased region" description="Basic and acidic residues" evidence="5">
    <location>
        <begin position="669"/>
        <end position="685"/>
    </location>
</feature>
<feature type="coiled-coil region" evidence="4">
    <location>
        <begin position="284"/>
        <end position="382"/>
    </location>
</feature>
<dbReference type="GeneID" id="118410434"/>
<keyword evidence="2 4" id="KW-0175">Coiled coil</keyword>
<dbReference type="Gene3D" id="1.20.5.170">
    <property type="match status" value="1"/>
</dbReference>
<dbReference type="OrthoDB" id="2441647at2759"/>
<feature type="compositionally biased region" description="Acidic residues" evidence="5">
    <location>
        <begin position="455"/>
        <end position="489"/>
    </location>
</feature>
<dbReference type="InterPro" id="IPR039008">
    <property type="entry name" value="IF_rod_dom"/>
</dbReference>
<gene>
    <name evidence="8" type="primary">LOC118410434</name>
</gene>
<evidence type="ECO:0000313" key="7">
    <source>
        <dbReference type="Proteomes" id="UP000001554"/>
    </source>
</evidence>
<evidence type="ECO:0000256" key="2">
    <source>
        <dbReference type="ARBA" id="ARBA00023054"/>
    </source>
</evidence>
<evidence type="ECO:0000256" key="5">
    <source>
        <dbReference type="SAM" id="MobiDB-lite"/>
    </source>
</evidence>
<evidence type="ECO:0000256" key="1">
    <source>
        <dbReference type="ARBA" id="ARBA00022754"/>
    </source>
</evidence>
<feature type="compositionally biased region" description="Basic and acidic residues" evidence="5">
    <location>
        <begin position="617"/>
        <end position="630"/>
    </location>
</feature>
<proteinExistence type="inferred from homology"/>
<reference evidence="8" key="1">
    <citation type="journal article" date="2016" name="Genome Biol. Evol.">
        <title>Conserved non-coding elements in the most distant genera of cephalochordates: the Goldilocks principle.</title>
        <authorList>
            <person name="Yue J.X."/>
            <person name="Kozmikova I."/>
            <person name="Ono H."/>
            <person name="Nossa C.W."/>
            <person name="Kozmik Z."/>
            <person name="Putnam N.H."/>
            <person name="Yu J.K."/>
            <person name="Holland L.Z."/>
        </authorList>
    </citation>
    <scope>NUCLEOTIDE SEQUENCE</scope>
</reference>
<protein>
    <submittedName>
        <fullName evidence="8">Non-neuronal cytoplasmic intermediate filament protein</fullName>
    </submittedName>
</protein>
<dbReference type="RefSeq" id="XP_035668049.1">
    <property type="nucleotide sequence ID" value="XM_035812156.1"/>
</dbReference>
<evidence type="ECO:0000313" key="8">
    <source>
        <dbReference type="RefSeq" id="XP_035668049.1"/>
    </source>
</evidence>
<evidence type="ECO:0000256" key="3">
    <source>
        <dbReference type="RuleBase" id="RU000685"/>
    </source>
</evidence>
<dbReference type="SUPFAM" id="SSF90257">
    <property type="entry name" value="Myosin rod fragments"/>
    <property type="match status" value="1"/>
</dbReference>
<sequence>MSTQTKKVTRTIITSSSSGGGGGGRATFSSSRLSGGGGGRMRTGGVTSRRSVGSSYSAGGGGRVNAVMAAGVMASVGGPAGALQTLSDARMTRAHEKQELSHLNDRFASYIDKVRYLQERNSKLEAQIKIQESREAPNIKDLYEKELRDLRALVDELSNDKAQLEIERNNWQEQAEEYKGKWQDEAGLRAELEAEIERLKKELDAATMARVDLENKLSTAQEEIDFLKRVHDEEIRQLQDQLNESLTIVEVDSRAPTTFAPGPDLTEALREIRTQYEELGRVNREDAEVKYKQKFSELAQQRERDNEALMTARTEVTELRRNLNSLIAENEALKSKNNALEGNLAELEARMQLEIEEYQAAIRDLEQELETKNSEMAQQMQAYKMLMDTKMALDMEIAAYRKLLEGEEIRLFGESKEGMQTSSSSSSSYREYSMKSGSGGGSSGKQQVTVSVSSDEGDKEAEESAAADAAGEDEEEKEDEKTEEEESKEEESKDESKEEDKVDGAEEEQKDEDKKDEAEDDKKEDEKKEDKQDTKKDAHEDEKKEAKEESKEDAHEDEKDEKKDDKEESKEDAHEDEKDEEKEDKGDKEETKDEAHAEPAAEEKAGKTEEHDELGDGDDKVNGHDDKEDAKDDDAEAEKDDDTKVDGDDDKGEDKVDGHDESEEADKEDEGRSLKEVVDSQERSPAKSSSAPHAAVVTKTITKTIVQSVPKLIGGGWTLLFKAVSETGGPVFSHWETEGKTNEPTGEPVRLDVADPYRYKSSIIDNWEQYSIQEVKVVLYKDNEEVLVLRFDAEGTNKSDWYSQDRLIESPFIDLSPDKKANGFSFQGQRDGKIARTMFIDGGVDHGWFVVIDKPDNAPWAKKAAVPHFLYSTTDQCVNWNDAADVGQADVLAIFALGFGANDEDEED</sequence>
<feature type="region of interest" description="Disordered" evidence="5">
    <location>
        <begin position="1"/>
        <end position="57"/>
    </location>
</feature>
<dbReference type="FunFam" id="1.20.5.1160:FF:000001">
    <property type="entry name" value="Keratin type II"/>
    <property type="match status" value="1"/>
</dbReference>
<feature type="compositionally biased region" description="Low complexity" evidence="5">
    <location>
        <begin position="43"/>
        <end position="57"/>
    </location>
</feature>
<dbReference type="Gene3D" id="1.20.5.500">
    <property type="entry name" value="Single helix bin"/>
    <property type="match status" value="1"/>
</dbReference>
<keyword evidence="7" id="KW-1185">Reference proteome</keyword>
<organism evidence="7 8">
    <name type="scientific">Branchiostoma floridae</name>
    <name type="common">Florida lancelet</name>
    <name type="synonym">Amphioxus</name>
    <dbReference type="NCBI Taxonomy" id="7739"/>
    <lineage>
        <taxon>Eukaryota</taxon>
        <taxon>Metazoa</taxon>
        <taxon>Chordata</taxon>
        <taxon>Cephalochordata</taxon>
        <taxon>Leptocardii</taxon>
        <taxon>Amphioxiformes</taxon>
        <taxon>Branchiostomatidae</taxon>
        <taxon>Branchiostoma</taxon>
    </lineage>
</organism>
<dbReference type="Pfam" id="PF00038">
    <property type="entry name" value="Filament"/>
    <property type="match status" value="1"/>
</dbReference>
<dbReference type="Gene3D" id="1.20.5.1160">
    <property type="entry name" value="Vasodilator-stimulated phosphoprotein"/>
    <property type="match status" value="1"/>
</dbReference>
<reference evidence="7" key="2">
    <citation type="journal article" date="2020" name="Nat. Ecol. Evol.">
        <title>Deeply conserved synteny resolves early events in vertebrate evolution.</title>
        <authorList>
            <person name="Simakov O."/>
            <person name="Marletaz F."/>
            <person name="Yue J.X."/>
            <person name="O'Connell B."/>
            <person name="Jenkins J."/>
            <person name="Brandt A."/>
            <person name="Calef R."/>
            <person name="Tung C.H."/>
            <person name="Huang T.K."/>
            <person name="Schmutz J."/>
            <person name="Satoh N."/>
            <person name="Yu J.K."/>
            <person name="Putnam N.H."/>
            <person name="Green R.E."/>
            <person name="Rokhsar D.S."/>
        </authorList>
    </citation>
    <scope>NUCLEOTIDE SEQUENCE [LARGE SCALE GENOMIC DNA]</scope>
    <source>
        <strain evidence="7">S238N-H82</strain>
    </source>
</reference>
<dbReference type="SMART" id="SM01391">
    <property type="entry name" value="Filament"/>
    <property type="match status" value="1"/>
</dbReference>
<feature type="compositionally biased region" description="Basic and acidic residues" evidence="5">
    <location>
        <begin position="641"/>
        <end position="659"/>
    </location>
</feature>
<accession>A0A9J7KPZ7</accession>
<dbReference type="OMA" id="GMHENDY"/>
<dbReference type="InterPro" id="IPR018039">
    <property type="entry name" value="IF_conserved"/>
</dbReference>
<keyword evidence="1 3" id="KW-0403">Intermediate filament</keyword>
<feature type="compositionally biased region" description="Basic and acidic residues" evidence="5">
    <location>
        <begin position="490"/>
        <end position="504"/>
    </location>
</feature>
<dbReference type="GO" id="GO:0045109">
    <property type="term" value="P:intermediate filament organization"/>
    <property type="evidence" value="ECO:0000318"/>
    <property type="project" value="GO_Central"/>
</dbReference>
<feature type="coiled-coil region" evidence="4">
    <location>
        <begin position="114"/>
        <end position="244"/>
    </location>
</feature>
<name>A0A9J7KPZ7_BRAFL</name>
<comment type="similarity">
    <text evidence="3">Belongs to the intermediate filament family.</text>
</comment>
<dbReference type="PROSITE" id="PS51842">
    <property type="entry name" value="IF_ROD_2"/>
    <property type="match status" value="1"/>
</dbReference>
<dbReference type="InterPro" id="IPR050405">
    <property type="entry name" value="Intermediate_filament"/>
</dbReference>
<feature type="compositionally biased region" description="Basic and acidic residues" evidence="5">
    <location>
        <begin position="583"/>
        <end position="610"/>
    </location>
</feature>
<dbReference type="PANTHER" id="PTHR45652">
    <property type="entry name" value="GLIAL FIBRILLARY ACIDIC PROTEIN"/>
    <property type="match status" value="1"/>
</dbReference>
<dbReference type="Proteomes" id="UP000001554">
    <property type="component" value="Chromosome 2"/>
</dbReference>
<dbReference type="PANTHER" id="PTHR45652:SF21">
    <property type="entry name" value="ZINC FINGER CCCH DOMAIN-CONTAINING PROTEIN 13-LIKE ISOFORM X1"/>
    <property type="match status" value="1"/>
</dbReference>
<feature type="compositionally biased region" description="Acidic residues" evidence="5">
    <location>
        <begin position="631"/>
        <end position="640"/>
    </location>
</feature>
<feature type="compositionally biased region" description="Low complexity" evidence="5">
    <location>
        <begin position="418"/>
        <end position="436"/>
    </location>
</feature>
<evidence type="ECO:0000259" key="6">
    <source>
        <dbReference type="PROSITE" id="PS51842"/>
    </source>
</evidence>
<feature type="domain" description="IF rod" evidence="6">
    <location>
        <begin position="96"/>
        <end position="411"/>
    </location>
</feature>
<reference evidence="8" key="3">
    <citation type="submission" date="2025-08" db="UniProtKB">
        <authorList>
            <consortium name="RefSeq"/>
        </authorList>
    </citation>
    <scope>IDENTIFICATION</scope>
</reference>
<feature type="compositionally biased region" description="Low complexity" evidence="5">
    <location>
        <begin position="444"/>
        <end position="454"/>
    </location>
</feature>
<dbReference type="KEGG" id="bfo:118410434"/>
<dbReference type="PROSITE" id="PS00226">
    <property type="entry name" value="IF_ROD_1"/>
    <property type="match status" value="1"/>
</dbReference>
<dbReference type="GO" id="GO:0005200">
    <property type="term" value="F:structural constituent of cytoskeleton"/>
    <property type="evidence" value="ECO:0000318"/>
    <property type="project" value="GO_Central"/>
</dbReference>